<feature type="domain" description="CCHC-type" evidence="2">
    <location>
        <begin position="453"/>
        <end position="467"/>
    </location>
</feature>
<dbReference type="InterPro" id="IPR001878">
    <property type="entry name" value="Znf_CCHC"/>
</dbReference>
<keyword evidence="1" id="KW-0862">Zinc</keyword>
<dbReference type="InterPro" id="IPR057810">
    <property type="entry name" value="RBD_ZCCHC3_1st"/>
</dbReference>
<evidence type="ECO:0000259" key="2">
    <source>
        <dbReference type="PROSITE" id="PS50158"/>
    </source>
</evidence>
<dbReference type="GO" id="GO:0002218">
    <property type="term" value="P:activation of innate immune response"/>
    <property type="evidence" value="ECO:0007669"/>
    <property type="project" value="InterPro"/>
</dbReference>
<keyword evidence="1" id="KW-0479">Metal-binding</keyword>
<dbReference type="Pfam" id="PF23057">
    <property type="entry name" value="RBD_ZCCHC3_1st"/>
    <property type="match status" value="1"/>
</dbReference>
<evidence type="ECO:0000256" key="1">
    <source>
        <dbReference type="PROSITE-ProRule" id="PRU00047"/>
    </source>
</evidence>
<dbReference type="PROSITE" id="PS50158">
    <property type="entry name" value="ZF_CCHC"/>
    <property type="match status" value="1"/>
</dbReference>
<dbReference type="AlphaFoldDB" id="A0A673WBV0"/>
<dbReference type="Gene3D" id="4.10.60.10">
    <property type="entry name" value="Zinc finger, CCHC-type"/>
    <property type="match status" value="2"/>
</dbReference>
<dbReference type="GO" id="GO:0008270">
    <property type="term" value="F:zinc ion binding"/>
    <property type="evidence" value="ECO:0007669"/>
    <property type="project" value="UniProtKB-KW"/>
</dbReference>
<keyword evidence="4" id="KW-1185">Reference proteome</keyword>
<dbReference type="GeneTree" id="ENSGT00530000063983"/>
<dbReference type="Ensembl" id="ENSSTUT00000006947.1">
    <property type="protein sequence ID" value="ENSSTUP00000006538.1"/>
    <property type="gene ID" value="ENSSTUG00000003215.1"/>
</dbReference>
<dbReference type="GO" id="GO:0003723">
    <property type="term" value="F:RNA binding"/>
    <property type="evidence" value="ECO:0007669"/>
    <property type="project" value="InterPro"/>
</dbReference>
<dbReference type="InterPro" id="IPR036875">
    <property type="entry name" value="Znf_CCHC_sf"/>
</dbReference>
<reference evidence="3" key="2">
    <citation type="submission" date="2025-09" db="UniProtKB">
        <authorList>
            <consortium name="Ensembl"/>
        </authorList>
    </citation>
    <scope>IDENTIFICATION</scope>
</reference>
<dbReference type="InterPro" id="IPR057811">
    <property type="entry name" value="RBD_ZCCHC3_2nd"/>
</dbReference>
<proteinExistence type="predicted"/>
<dbReference type="InParanoid" id="A0A673WBV0"/>
<name>A0A673WBV0_SALTR</name>
<dbReference type="PANTHER" id="PTHR22639">
    <property type="entry name" value="GAG-RELATED PROTEIN"/>
    <property type="match status" value="1"/>
</dbReference>
<evidence type="ECO:0000313" key="3">
    <source>
        <dbReference type="Ensembl" id="ENSSTUP00000006538.1"/>
    </source>
</evidence>
<sequence>KPLRSAETPGGPAGAGVNLWVIASRSFGSDLAWHRGVSKPAESKVEGRRNVDLRPFFREDMATNSSAGSVPRTGLKNTIRFAWKKEEETRMPRDSFGRAVLMGALKLRVSEVMCLQGNAMEEAYDVTLHTEGMCDVVMDRVKVAAEERPLSFFNITCLAKTNFRTINVHMYNLHVADIAIGAFLSRFCDVTSGARYVKDSLGFWNGRRQFQVLLRPDKGGFDGFLHPPAVFSLGSDRGMLFYTRQPPFCKKCREYGHVTAACSTGKCRFCKSGEHEAKDCREPKECHGCGSRLHLFRDCPSRRQSYKVREVGGDKPMGHYEVSSLARSNFRVVTVNLYNPHVKDEEVRAFLGRYMDNVSSARLLRDSLGFWNGRRGFQALLREDPKGLGGFLHPPAMFSLGADRGTLFYARQPPFCRRCMAYGHTVASCSTRKCRFCGSGEHEARECDEPKACHGCGSSAHLWRDCPARHRSYFASSVGGAGN</sequence>
<dbReference type="Proteomes" id="UP000472277">
    <property type="component" value="Chromosome 24"/>
</dbReference>
<dbReference type="GO" id="GO:0003690">
    <property type="term" value="F:double-stranded DNA binding"/>
    <property type="evidence" value="ECO:0007669"/>
    <property type="project" value="InterPro"/>
</dbReference>
<protein>
    <recommendedName>
        <fullName evidence="2">CCHC-type domain-containing protein</fullName>
    </recommendedName>
</protein>
<dbReference type="SMART" id="SM00343">
    <property type="entry name" value="ZnF_C2HC"/>
    <property type="match status" value="6"/>
</dbReference>
<organism evidence="3 4">
    <name type="scientific">Salmo trutta</name>
    <name type="common">Brown trout</name>
    <dbReference type="NCBI Taxonomy" id="8032"/>
    <lineage>
        <taxon>Eukaryota</taxon>
        <taxon>Metazoa</taxon>
        <taxon>Chordata</taxon>
        <taxon>Craniata</taxon>
        <taxon>Vertebrata</taxon>
        <taxon>Euteleostomi</taxon>
        <taxon>Actinopterygii</taxon>
        <taxon>Neopterygii</taxon>
        <taxon>Teleostei</taxon>
        <taxon>Protacanthopterygii</taxon>
        <taxon>Salmoniformes</taxon>
        <taxon>Salmonidae</taxon>
        <taxon>Salmoninae</taxon>
        <taxon>Salmo</taxon>
    </lineage>
</organism>
<reference evidence="3" key="1">
    <citation type="submission" date="2025-08" db="UniProtKB">
        <authorList>
            <consortium name="Ensembl"/>
        </authorList>
    </citation>
    <scope>IDENTIFICATION</scope>
</reference>
<accession>A0A673WBV0</accession>
<dbReference type="Pfam" id="PF23058">
    <property type="entry name" value="RBD_ZCCHC3_2nd"/>
    <property type="match status" value="2"/>
</dbReference>
<dbReference type="SUPFAM" id="SSF57756">
    <property type="entry name" value="Retrovirus zinc finger-like domains"/>
    <property type="match status" value="2"/>
</dbReference>
<dbReference type="InterPro" id="IPR042509">
    <property type="entry name" value="ZCCHC3"/>
</dbReference>
<evidence type="ECO:0000313" key="4">
    <source>
        <dbReference type="Proteomes" id="UP000472277"/>
    </source>
</evidence>
<keyword evidence="1" id="KW-0863">Zinc-finger</keyword>
<dbReference type="PANTHER" id="PTHR22639:SF7">
    <property type="entry name" value="CCHC-TYPE DOMAIN-CONTAINING PROTEIN"/>
    <property type="match status" value="1"/>
</dbReference>